<dbReference type="AlphaFoldDB" id="A0A931ALN3"/>
<feature type="transmembrane region" description="Helical" evidence="1">
    <location>
        <begin position="206"/>
        <end position="229"/>
    </location>
</feature>
<evidence type="ECO:0000256" key="1">
    <source>
        <dbReference type="SAM" id="Phobius"/>
    </source>
</evidence>
<sequence>MNPRVSILTVWGLVATAALVLLPLAVRDRLPDPMATHWGPGGGADGSMPFAASVVMSVLLWVVPWLVLLAMAVRGRALVRRLGRMYWCGTAGFMSVFAIGIGGITLLANLDAPDWTRARLAGWHVIAVILAAALAAVAAGYLGRGEPDQPSPEGEQPPRLRLRAGERTVWVSRVANPWLVAVAVATVACVGVLVVLGLIGVMPGPVAVVALPVLVVLLVIGVMSASVTVRAGDDGVAIGFGPLGWPVRRIRLSSIDSAYSEVRQPSQVGGWGFRGLPGSATIMLRGGECLIIRYRSGGQLAISIDDAARGASLINALIAERVEA</sequence>
<keyword evidence="1" id="KW-0812">Transmembrane</keyword>
<keyword evidence="1" id="KW-1133">Transmembrane helix</keyword>
<evidence type="ECO:0000313" key="2">
    <source>
        <dbReference type="EMBL" id="MBF8192674.1"/>
    </source>
</evidence>
<feature type="transmembrane region" description="Helical" evidence="1">
    <location>
        <begin position="178"/>
        <end position="200"/>
    </location>
</feature>
<reference evidence="2" key="1">
    <citation type="submission" date="2020-11" db="EMBL/GenBank/DDBJ databases">
        <title>Whole-genome analyses of Nonomuraea sp. K274.</title>
        <authorList>
            <person name="Veyisoglu A."/>
        </authorList>
    </citation>
    <scope>NUCLEOTIDE SEQUENCE</scope>
    <source>
        <strain evidence="2">K274</strain>
    </source>
</reference>
<feature type="transmembrane region" description="Helical" evidence="1">
    <location>
        <begin position="120"/>
        <end position="142"/>
    </location>
</feature>
<proteinExistence type="predicted"/>
<protein>
    <submittedName>
        <fullName evidence="2">DUF1648 domain-containing protein</fullName>
    </submittedName>
</protein>
<dbReference type="EMBL" id="JADOGI010000226">
    <property type="protein sequence ID" value="MBF8192674.1"/>
    <property type="molecule type" value="Genomic_DNA"/>
</dbReference>
<keyword evidence="1" id="KW-0472">Membrane</keyword>
<comment type="caution">
    <text evidence="2">The sequence shown here is derived from an EMBL/GenBank/DDBJ whole genome shotgun (WGS) entry which is preliminary data.</text>
</comment>
<feature type="transmembrane region" description="Helical" evidence="1">
    <location>
        <begin position="85"/>
        <end position="108"/>
    </location>
</feature>
<name>A0A931ALN3_9ACTN</name>
<accession>A0A931ALN3</accession>
<organism evidence="2 3">
    <name type="scientific">Nonomuraea cypriaca</name>
    <dbReference type="NCBI Taxonomy" id="1187855"/>
    <lineage>
        <taxon>Bacteria</taxon>
        <taxon>Bacillati</taxon>
        <taxon>Actinomycetota</taxon>
        <taxon>Actinomycetes</taxon>
        <taxon>Streptosporangiales</taxon>
        <taxon>Streptosporangiaceae</taxon>
        <taxon>Nonomuraea</taxon>
    </lineage>
</organism>
<gene>
    <name evidence="2" type="ORF">ITP53_44745</name>
</gene>
<dbReference type="RefSeq" id="WP_195901561.1">
    <property type="nucleotide sequence ID" value="NZ_JADOGI010000226.1"/>
</dbReference>
<feature type="transmembrane region" description="Helical" evidence="1">
    <location>
        <begin position="51"/>
        <end position="73"/>
    </location>
</feature>
<keyword evidence="3" id="KW-1185">Reference proteome</keyword>
<dbReference type="Proteomes" id="UP000605361">
    <property type="component" value="Unassembled WGS sequence"/>
</dbReference>
<evidence type="ECO:0000313" key="3">
    <source>
        <dbReference type="Proteomes" id="UP000605361"/>
    </source>
</evidence>